<evidence type="ECO:0000313" key="3">
    <source>
        <dbReference type="Proteomes" id="UP000051886"/>
    </source>
</evidence>
<dbReference type="Gene3D" id="1.10.10.10">
    <property type="entry name" value="Winged helix-like DNA-binding domain superfamily/Winged helix DNA-binding domain"/>
    <property type="match status" value="1"/>
</dbReference>
<dbReference type="SMART" id="SM00347">
    <property type="entry name" value="HTH_MARR"/>
    <property type="match status" value="1"/>
</dbReference>
<dbReference type="InterPro" id="IPR036390">
    <property type="entry name" value="WH_DNA-bd_sf"/>
</dbReference>
<comment type="caution">
    <text evidence="2">The sequence shown here is derived from an EMBL/GenBank/DDBJ whole genome shotgun (WGS) entry which is preliminary data.</text>
</comment>
<dbReference type="InterPro" id="IPR036388">
    <property type="entry name" value="WH-like_DNA-bd_sf"/>
</dbReference>
<dbReference type="STRING" id="449659.IV66_GL000198"/>
<feature type="domain" description="HTH marR-type" evidence="1">
    <location>
        <begin position="1"/>
        <end position="135"/>
    </location>
</feature>
<dbReference type="Proteomes" id="UP000051886">
    <property type="component" value="Unassembled WGS sequence"/>
</dbReference>
<protein>
    <submittedName>
        <fullName evidence="2">Transcriptional regulator</fullName>
    </submittedName>
</protein>
<sequence>MKESLDILLDVQKNYTQLLKQMTHLHTVTIAEWQLLQNVADGSNTQSELVSTTKLDVSTLSRQLSKLVKKDLLAIEKMGEKPTARKKYLYTMTNKGQEVLRKMDQDFTQLKDRLFSQWTKEEQNLLKILLNRLNTSFNRIEN</sequence>
<dbReference type="InterPro" id="IPR038723">
    <property type="entry name" value="ArnR1-like_HTH"/>
</dbReference>
<dbReference type="PATRIC" id="fig|449659.4.peg.196"/>
<name>A0A0R2LLT8_9LACO</name>
<reference evidence="2 3" key="1">
    <citation type="journal article" date="2015" name="Genome Announc.">
        <title>Expanding the biotechnology potential of lactobacilli through comparative genomics of 213 strains and associated genera.</title>
        <authorList>
            <person name="Sun Z."/>
            <person name="Harris H.M."/>
            <person name="McCann A."/>
            <person name="Guo C."/>
            <person name="Argimon S."/>
            <person name="Zhang W."/>
            <person name="Yang X."/>
            <person name="Jeffery I.B."/>
            <person name="Cooney J.C."/>
            <person name="Kagawa T.F."/>
            <person name="Liu W."/>
            <person name="Song Y."/>
            <person name="Salvetti E."/>
            <person name="Wrobel A."/>
            <person name="Rasinkangas P."/>
            <person name="Parkhill J."/>
            <person name="Rea M.C."/>
            <person name="O'Sullivan O."/>
            <person name="Ritari J."/>
            <person name="Douillard F.P."/>
            <person name="Paul Ross R."/>
            <person name="Yang R."/>
            <person name="Briner A.E."/>
            <person name="Felis G.E."/>
            <person name="de Vos W.M."/>
            <person name="Barrangou R."/>
            <person name="Klaenhammer T.R."/>
            <person name="Caufield P.W."/>
            <person name="Cui Y."/>
            <person name="Zhang H."/>
            <person name="O'Toole P.W."/>
        </authorList>
    </citation>
    <scope>NUCLEOTIDE SEQUENCE [LARGE SCALE GENOMIC DNA]</scope>
    <source>
        <strain evidence="2 3">NBRC 103219</strain>
    </source>
</reference>
<evidence type="ECO:0000313" key="2">
    <source>
        <dbReference type="EMBL" id="KRO02772.1"/>
    </source>
</evidence>
<accession>A0A0R2LLT8</accession>
<dbReference type="SUPFAM" id="SSF46785">
    <property type="entry name" value="Winged helix' DNA-binding domain"/>
    <property type="match status" value="1"/>
</dbReference>
<dbReference type="InterPro" id="IPR000835">
    <property type="entry name" value="HTH_MarR-typ"/>
</dbReference>
<proteinExistence type="predicted"/>
<keyword evidence="3" id="KW-1185">Reference proteome</keyword>
<dbReference type="Pfam" id="PF14947">
    <property type="entry name" value="HTH_45"/>
    <property type="match status" value="1"/>
</dbReference>
<dbReference type="EMBL" id="JQCN01000001">
    <property type="protein sequence ID" value="KRO02772.1"/>
    <property type="molecule type" value="Genomic_DNA"/>
</dbReference>
<dbReference type="RefSeq" id="WP_017868175.1">
    <property type="nucleotide sequence ID" value="NZ_BJYB01000001.1"/>
</dbReference>
<dbReference type="AlphaFoldDB" id="A0A0R2LLT8"/>
<evidence type="ECO:0000259" key="1">
    <source>
        <dbReference type="PROSITE" id="PS50995"/>
    </source>
</evidence>
<dbReference type="OrthoDB" id="2328486at2"/>
<dbReference type="PROSITE" id="PS50995">
    <property type="entry name" value="HTH_MARR_2"/>
    <property type="match status" value="1"/>
</dbReference>
<organism evidence="2 3">
    <name type="scientific">Ligilactobacillus pobuzihii</name>
    <dbReference type="NCBI Taxonomy" id="449659"/>
    <lineage>
        <taxon>Bacteria</taxon>
        <taxon>Bacillati</taxon>
        <taxon>Bacillota</taxon>
        <taxon>Bacilli</taxon>
        <taxon>Lactobacillales</taxon>
        <taxon>Lactobacillaceae</taxon>
        <taxon>Ligilactobacillus</taxon>
    </lineage>
</organism>
<dbReference type="GO" id="GO:0003700">
    <property type="term" value="F:DNA-binding transcription factor activity"/>
    <property type="evidence" value="ECO:0007669"/>
    <property type="project" value="InterPro"/>
</dbReference>
<gene>
    <name evidence="2" type="ORF">IV66_GL000198</name>
</gene>